<evidence type="ECO:0000256" key="1">
    <source>
        <dbReference type="SAM" id="MobiDB-lite"/>
    </source>
</evidence>
<dbReference type="EMBL" id="CP031417">
    <property type="protein sequence ID" value="AXK83747.1"/>
    <property type="molecule type" value="Genomic_DNA"/>
</dbReference>
<dbReference type="KEGG" id="ptaw:DW352_26390"/>
<reference evidence="3 4" key="1">
    <citation type="submission" date="2018-07" db="EMBL/GenBank/DDBJ databases">
        <authorList>
            <person name="Quirk P.G."/>
            <person name="Krulwich T.A."/>
        </authorList>
    </citation>
    <scope>NUCLEOTIDE SEQUENCE [LARGE SCALE GENOMIC DNA]</scope>
    <source>
        <strain evidence="3 4">CC-BB4</strain>
    </source>
</reference>
<organism evidence="3 4">
    <name type="scientific">Pseudolabrys taiwanensis</name>
    <dbReference type="NCBI Taxonomy" id="331696"/>
    <lineage>
        <taxon>Bacteria</taxon>
        <taxon>Pseudomonadati</taxon>
        <taxon>Pseudomonadota</taxon>
        <taxon>Alphaproteobacteria</taxon>
        <taxon>Hyphomicrobiales</taxon>
        <taxon>Xanthobacteraceae</taxon>
        <taxon>Pseudolabrys</taxon>
    </lineage>
</organism>
<dbReference type="RefSeq" id="WP_115694126.1">
    <property type="nucleotide sequence ID" value="NZ_CP031417.1"/>
</dbReference>
<gene>
    <name evidence="3" type="ORF">DW352_26390</name>
</gene>
<feature type="region of interest" description="Disordered" evidence="1">
    <location>
        <begin position="74"/>
        <end position="93"/>
    </location>
</feature>
<name>A0A346A3K0_9HYPH</name>
<keyword evidence="4" id="KW-1185">Reference proteome</keyword>
<dbReference type="Gene3D" id="2.40.128.520">
    <property type="match status" value="1"/>
</dbReference>
<accession>A0A346A3K0</accession>
<dbReference type="Proteomes" id="UP000254889">
    <property type="component" value="Chromosome"/>
</dbReference>
<dbReference type="PANTHER" id="PTHR36919">
    <property type="entry name" value="BLR1215 PROTEIN"/>
    <property type="match status" value="1"/>
</dbReference>
<feature type="compositionally biased region" description="Polar residues" evidence="1">
    <location>
        <begin position="76"/>
        <end position="88"/>
    </location>
</feature>
<evidence type="ECO:0000259" key="2">
    <source>
        <dbReference type="Pfam" id="PF09917"/>
    </source>
</evidence>
<proteinExistence type="predicted"/>
<dbReference type="Pfam" id="PF09917">
    <property type="entry name" value="DUF2147"/>
    <property type="match status" value="1"/>
</dbReference>
<dbReference type="InterPro" id="IPR019223">
    <property type="entry name" value="DUF2147"/>
</dbReference>
<protein>
    <submittedName>
        <fullName evidence="3">DUF2147 domain-containing protein</fullName>
    </submittedName>
</protein>
<sequence length="157" mass="16785">MRAADSSGDWNFMSISFVRAAAVALCVTFVNVLTASAAEPTGTWLTKNGDAQIRIAKCGAAMCGTIAWLLDPTDRATGQPQTDTNNPDPTKRGRKVLGLTIFAMQPDSDGNYAGDIYNVDDGQSYRGKMIRRSATQLEVQGCLGLICGSEMWSLAGR</sequence>
<dbReference type="AlphaFoldDB" id="A0A346A3K0"/>
<feature type="domain" description="DUF2147" evidence="2">
    <location>
        <begin position="42"/>
        <end position="152"/>
    </location>
</feature>
<dbReference type="OrthoDB" id="9811671at2"/>
<dbReference type="PANTHER" id="PTHR36919:SF2">
    <property type="entry name" value="BLL6627 PROTEIN"/>
    <property type="match status" value="1"/>
</dbReference>
<evidence type="ECO:0000313" key="4">
    <source>
        <dbReference type="Proteomes" id="UP000254889"/>
    </source>
</evidence>
<evidence type="ECO:0000313" key="3">
    <source>
        <dbReference type="EMBL" id="AXK83747.1"/>
    </source>
</evidence>